<feature type="transmembrane region" description="Helical" evidence="6">
    <location>
        <begin position="54"/>
        <end position="78"/>
    </location>
</feature>
<keyword evidence="6" id="KW-0472">Membrane</keyword>
<evidence type="ECO:0000256" key="6">
    <source>
        <dbReference type="SAM" id="Phobius"/>
    </source>
</evidence>
<dbReference type="SUPFAM" id="SSF56436">
    <property type="entry name" value="C-type lectin-like"/>
    <property type="match status" value="1"/>
</dbReference>
<dbReference type="InterPro" id="IPR016187">
    <property type="entry name" value="CTDL_fold"/>
</dbReference>
<keyword evidence="6" id="KW-1133">Transmembrane helix</keyword>
<evidence type="ECO:0000313" key="8">
    <source>
        <dbReference type="Proteomes" id="UP000504612"/>
    </source>
</evidence>
<reference evidence="9" key="1">
    <citation type="submission" date="2025-08" db="UniProtKB">
        <authorList>
            <consortium name="RefSeq"/>
        </authorList>
    </citation>
    <scope>IDENTIFICATION</scope>
</reference>
<comment type="subcellular location">
    <subcellularLocation>
        <location evidence="1">Cell membrane</location>
        <topology evidence="1">Single-pass type II membrane protein</topology>
    </subcellularLocation>
    <subcellularLocation>
        <location evidence="2">Secreted</location>
    </subcellularLocation>
</comment>
<dbReference type="GO" id="GO:0005576">
    <property type="term" value="C:extracellular region"/>
    <property type="evidence" value="ECO:0007669"/>
    <property type="project" value="UniProtKB-SubCell"/>
</dbReference>
<keyword evidence="4" id="KW-0964">Secreted</keyword>
<dbReference type="AlphaFoldDB" id="A0A6J1VUB9"/>
<organism evidence="8 9">
    <name type="scientific">Notechis scutatus</name>
    <name type="common">mainland tiger snake</name>
    <dbReference type="NCBI Taxonomy" id="8663"/>
    <lineage>
        <taxon>Eukaryota</taxon>
        <taxon>Metazoa</taxon>
        <taxon>Chordata</taxon>
        <taxon>Craniata</taxon>
        <taxon>Vertebrata</taxon>
        <taxon>Euteleostomi</taxon>
        <taxon>Lepidosauria</taxon>
        <taxon>Squamata</taxon>
        <taxon>Bifurcata</taxon>
        <taxon>Unidentata</taxon>
        <taxon>Episquamata</taxon>
        <taxon>Toxicofera</taxon>
        <taxon>Serpentes</taxon>
        <taxon>Colubroidea</taxon>
        <taxon>Elapidae</taxon>
        <taxon>Hydrophiinae</taxon>
        <taxon>Notechis</taxon>
    </lineage>
</organism>
<proteinExistence type="inferred from homology"/>
<dbReference type="Pfam" id="PF00059">
    <property type="entry name" value="Lectin_C"/>
    <property type="match status" value="1"/>
</dbReference>
<keyword evidence="5" id="KW-0430">Lectin</keyword>
<evidence type="ECO:0000256" key="3">
    <source>
        <dbReference type="ARBA" id="ARBA00006250"/>
    </source>
</evidence>
<dbReference type="PROSITE" id="PS50041">
    <property type="entry name" value="C_TYPE_LECTIN_2"/>
    <property type="match status" value="1"/>
</dbReference>
<dbReference type="InterPro" id="IPR016186">
    <property type="entry name" value="C-type_lectin-like/link_sf"/>
</dbReference>
<dbReference type="SMART" id="SM00034">
    <property type="entry name" value="CLECT"/>
    <property type="match status" value="1"/>
</dbReference>
<dbReference type="InterPro" id="IPR050828">
    <property type="entry name" value="C-type_lectin/matrix_domain"/>
</dbReference>
<keyword evidence="6" id="KW-0812">Transmembrane</keyword>
<dbReference type="CDD" id="cd03593">
    <property type="entry name" value="CLECT_NK_receptors_like"/>
    <property type="match status" value="1"/>
</dbReference>
<evidence type="ECO:0000256" key="5">
    <source>
        <dbReference type="ARBA" id="ARBA00022734"/>
    </source>
</evidence>
<protein>
    <submittedName>
        <fullName evidence="9">C-type lectin domain family 2 member B-like</fullName>
    </submittedName>
</protein>
<feature type="domain" description="C-type lectin" evidence="7">
    <location>
        <begin position="98"/>
        <end position="199"/>
    </location>
</feature>
<dbReference type="InterPro" id="IPR033992">
    <property type="entry name" value="NKR-like_CTLD"/>
</dbReference>
<dbReference type="KEGG" id="nss:113428268"/>
<dbReference type="InterPro" id="IPR001304">
    <property type="entry name" value="C-type_lectin-like"/>
</dbReference>
<dbReference type="PANTHER" id="PTHR45710">
    <property type="entry name" value="C-TYPE LECTIN DOMAIN-CONTAINING PROTEIN 180"/>
    <property type="match status" value="1"/>
</dbReference>
<evidence type="ECO:0000313" key="9">
    <source>
        <dbReference type="RefSeq" id="XP_026546616.1"/>
    </source>
</evidence>
<evidence type="ECO:0000256" key="2">
    <source>
        <dbReference type="ARBA" id="ARBA00004613"/>
    </source>
</evidence>
<dbReference type="RefSeq" id="XP_026546616.1">
    <property type="nucleotide sequence ID" value="XM_026690831.1"/>
</dbReference>
<keyword evidence="8" id="KW-1185">Reference proteome</keyword>
<evidence type="ECO:0000256" key="1">
    <source>
        <dbReference type="ARBA" id="ARBA00004401"/>
    </source>
</evidence>
<gene>
    <name evidence="9" type="primary">LOC113428268</name>
</gene>
<dbReference type="Proteomes" id="UP000504612">
    <property type="component" value="Unplaced"/>
</dbReference>
<comment type="similarity">
    <text evidence="3">Belongs to the true venom lectin family.</text>
</comment>
<evidence type="ECO:0000256" key="4">
    <source>
        <dbReference type="ARBA" id="ARBA00022525"/>
    </source>
</evidence>
<sequence length="204" mass="23018">MVTGNHTNPGIMNMDEEKKLQSSLSNGSAGEQEEDAAHGEPVSRCFSRLPFPSYLLIGIVIISYLIFGGFFFGMGILYHQRNAIKCIPVTCPPGWIGYERRCYKFSEEEKTQNESQNICTLHNAFLANITKEMDFVKKFTRDHVFWIGLKREPNQPWKWLDGENSTLEVMGNGGNCAYLNDDGTAGSGTCSNTHRYICKKNMIL</sequence>
<dbReference type="GeneID" id="113428268"/>
<dbReference type="GO" id="GO:0030246">
    <property type="term" value="F:carbohydrate binding"/>
    <property type="evidence" value="ECO:0007669"/>
    <property type="project" value="UniProtKB-KW"/>
</dbReference>
<name>A0A6J1VUB9_9SAUR</name>
<accession>A0A6J1VUB9</accession>
<dbReference type="GO" id="GO:0005886">
    <property type="term" value="C:plasma membrane"/>
    <property type="evidence" value="ECO:0007669"/>
    <property type="project" value="UniProtKB-SubCell"/>
</dbReference>
<evidence type="ECO:0000259" key="7">
    <source>
        <dbReference type="PROSITE" id="PS50041"/>
    </source>
</evidence>
<dbReference type="Gene3D" id="3.10.100.10">
    <property type="entry name" value="Mannose-Binding Protein A, subunit A"/>
    <property type="match status" value="1"/>
</dbReference>
<dbReference type="PANTHER" id="PTHR45710:SF35">
    <property type="entry name" value="C-TYPE LECTIN DOMAIN FAMILY 2 MEMBER D"/>
    <property type="match status" value="1"/>
</dbReference>